<name>A0A428U4D1_9HYPO</name>
<evidence type="ECO:0000256" key="6">
    <source>
        <dbReference type="ARBA" id="ARBA00047984"/>
    </source>
</evidence>
<accession>A0A428U4D1</accession>
<dbReference type="PANTHER" id="PTHR18934">
    <property type="entry name" value="ATP-DEPENDENT RNA HELICASE"/>
    <property type="match status" value="1"/>
</dbReference>
<protein>
    <recommendedName>
        <fullName evidence="1">RNA helicase</fullName>
        <ecNumber evidence="1">3.6.4.13</ecNumber>
    </recommendedName>
</protein>
<gene>
    <name evidence="9" type="ORF">CEP52_004230</name>
</gene>
<evidence type="ECO:0000256" key="1">
    <source>
        <dbReference type="ARBA" id="ARBA00012552"/>
    </source>
</evidence>
<dbReference type="CDD" id="cd17917">
    <property type="entry name" value="DEXHc_RHA-like"/>
    <property type="match status" value="1"/>
</dbReference>
<keyword evidence="5" id="KW-0508">mRNA splicing</keyword>
<keyword evidence="3" id="KW-0378">Hydrolase</keyword>
<dbReference type="Proteomes" id="UP000287144">
    <property type="component" value="Unassembled WGS sequence"/>
</dbReference>
<evidence type="ECO:0000256" key="3">
    <source>
        <dbReference type="ARBA" id="ARBA00022801"/>
    </source>
</evidence>
<dbReference type="GO" id="GO:0003723">
    <property type="term" value="F:RNA binding"/>
    <property type="evidence" value="ECO:0007669"/>
    <property type="project" value="TreeGrafter"/>
</dbReference>
<feature type="domain" description="Helicase ATP-binding" evidence="8">
    <location>
        <begin position="148"/>
        <end position="301"/>
    </location>
</feature>
<dbReference type="PROSITE" id="PS51192">
    <property type="entry name" value="HELICASE_ATP_BIND_1"/>
    <property type="match status" value="1"/>
</dbReference>
<dbReference type="AlphaFoldDB" id="A0A428U4D1"/>
<dbReference type="InterPro" id="IPR027417">
    <property type="entry name" value="P-loop_NTPase"/>
</dbReference>
<dbReference type="EMBL" id="NKCK01000030">
    <property type="protein sequence ID" value="RSM09141.1"/>
    <property type="molecule type" value="Genomic_DNA"/>
</dbReference>
<evidence type="ECO:0000256" key="7">
    <source>
        <dbReference type="SAM" id="MobiDB-lite"/>
    </source>
</evidence>
<dbReference type="SMART" id="SM00487">
    <property type="entry name" value="DEXDc"/>
    <property type="match status" value="1"/>
</dbReference>
<dbReference type="GO" id="GO:0004386">
    <property type="term" value="F:helicase activity"/>
    <property type="evidence" value="ECO:0007669"/>
    <property type="project" value="UniProtKB-KW"/>
</dbReference>
<reference evidence="9 10" key="1">
    <citation type="submission" date="2017-06" db="EMBL/GenBank/DDBJ databases">
        <title>Comparative genomic analysis of Ambrosia Fusariam Clade fungi.</title>
        <authorList>
            <person name="Stajich J.E."/>
            <person name="Carrillo J."/>
            <person name="Kijimoto T."/>
            <person name="Eskalen A."/>
            <person name="O'Donnell K."/>
            <person name="Kasson M."/>
        </authorList>
    </citation>
    <scope>NUCLEOTIDE SEQUENCE [LARGE SCALE GENOMIC DNA]</scope>
    <source>
        <strain evidence="9 10">NRRL62579</strain>
    </source>
</reference>
<keyword evidence="2" id="KW-0507">mRNA processing</keyword>
<keyword evidence="4" id="KW-0067">ATP-binding</keyword>
<evidence type="ECO:0000313" key="9">
    <source>
        <dbReference type="EMBL" id="RSM09141.1"/>
    </source>
</evidence>
<dbReference type="InterPro" id="IPR011545">
    <property type="entry name" value="DEAD/DEAH_box_helicase_dom"/>
</dbReference>
<evidence type="ECO:0000313" key="10">
    <source>
        <dbReference type="Proteomes" id="UP000287144"/>
    </source>
</evidence>
<dbReference type="GO" id="GO:0005524">
    <property type="term" value="F:ATP binding"/>
    <property type="evidence" value="ECO:0007669"/>
    <property type="project" value="UniProtKB-KW"/>
</dbReference>
<sequence>MYYDHAMESLQRNQTTAAEAMALWIPTSHLMREEGRHKARRDLPIFQKRQDSSLYREEQVSDIYFSPSKTPSAQGPPRFMSRTCVVAHTGSNKTTQIPQFILYDELAKAMDLEVRKEHPLREGEHGEAPSFTMLRARRQLPVSQKRLLIPCHHEKVLVVVANTGSGKITETPQFVLYDEWGSGLKAIYTQPRRLAASSVAARVAKEMAVPLGQEVGYHVRFDSKMSDKTRLVYMTDGMLPVLNGFIVDEAHERTTTTDILMALIKRAISFRNDLKVVIISAALDAAKFQALFGGAKSLEVASRTLPVDVHHPDPTAHPPISKASAGQRPRRTKHGVCFRMYTKEALEDIFLASTPAGILMSPPTSEILKIKSLGFNAVGLFDRGSVSVIPSGRFGVFL</sequence>
<keyword evidence="10" id="KW-1185">Reference proteome</keyword>
<keyword evidence="4" id="KW-0347">Helicase</keyword>
<evidence type="ECO:0000256" key="4">
    <source>
        <dbReference type="ARBA" id="ARBA00022806"/>
    </source>
</evidence>
<evidence type="ECO:0000259" key="8">
    <source>
        <dbReference type="PROSITE" id="PS51192"/>
    </source>
</evidence>
<dbReference type="EC" id="3.6.4.13" evidence="1"/>
<dbReference type="SUPFAM" id="SSF52540">
    <property type="entry name" value="P-loop containing nucleoside triphosphate hydrolases"/>
    <property type="match status" value="1"/>
</dbReference>
<feature type="region of interest" description="Disordered" evidence="7">
    <location>
        <begin position="309"/>
        <end position="330"/>
    </location>
</feature>
<dbReference type="Pfam" id="PF00270">
    <property type="entry name" value="DEAD"/>
    <property type="match status" value="1"/>
</dbReference>
<comment type="catalytic activity">
    <reaction evidence="6">
        <text>ATP + H2O = ADP + phosphate + H(+)</text>
        <dbReference type="Rhea" id="RHEA:13065"/>
        <dbReference type="ChEBI" id="CHEBI:15377"/>
        <dbReference type="ChEBI" id="CHEBI:15378"/>
        <dbReference type="ChEBI" id="CHEBI:30616"/>
        <dbReference type="ChEBI" id="CHEBI:43474"/>
        <dbReference type="ChEBI" id="CHEBI:456216"/>
        <dbReference type="EC" id="3.6.4.13"/>
    </reaction>
</comment>
<dbReference type="PANTHER" id="PTHR18934:SF109">
    <property type="entry name" value="ATP-DEPENDENT RNA HELICASE DHX15 HOMOLOG"/>
    <property type="match status" value="1"/>
</dbReference>
<dbReference type="GO" id="GO:0016787">
    <property type="term" value="F:hydrolase activity"/>
    <property type="evidence" value="ECO:0007669"/>
    <property type="project" value="UniProtKB-KW"/>
</dbReference>
<organism evidence="9 10">
    <name type="scientific">Fusarium oligoseptatum</name>
    <dbReference type="NCBI Taxonomy" id="2604345"/>
    <lineage>
        <taxon>Eukaryota</taxon>
        <taxon>Fungi</taxon>
        <taxon>Dikarya</taxon>
        <taxon>Ascomycota</taxon>
        <taxon>Pezizomycotina</taxon>
        <taxon>Sordariomycetes</taxon>
        <taxon>Hypocreomycetidae</taxon>
        <taxon>Hypocreales</taxon>
        <taxon>Nectriaceae</taxon>
        <taxon>Fusarium</taxon>
        <taxon>Fusarium solani species complex</taxon>
    </lineage>
</organism>
<comment type="caution">
    <text evidence="9">The sequence shown here is derived from an EMBL/GenBank/DDBJ whole genome shotgun (WGS) entry which is preliminary data.</text>
</comment>
<dbReference type="InterPro" id="IPR014001">
    <property type="entry name" value="Helicase_ATP-bd"/>
</dbReference>
<keyword evidence="4" id="KW-0547">Nucleotide-binding</keyword>
<evidence type="ECO:0000256" key="2">
    <source>
        <dbReference type="ARBA" id="ARBA00022664"/>
    </source>
</evidence>
<dbReference type="STRING" id="1325735.A0A428U4D1"/>
<evidence type="ECO:0000256" key="5">
    <source>
        <dbReference type="ARBA" id="ARBA00023187"/>
    </source>
</evidence>
<proteinExistence type="predicted"/>
<dbReference type="Gene3D" id="3.40.50.300">
    <property type="entry name" value="P-loop containing nucleotide triphosphate hydrolases"/>
    <property type="match status" value="2"/>
</dbReference>